<proteinExistence type="predicted"/>
<dbReference type="EMBL" id="MAYG01000001">
    <property type="protein sequence ID" value="OCA72878.1"/>
    <property type="molecule type" value="Genomic_DNA"/>
</dbReference>
<reference evidence="2" key="1">
    <citation type="submission" date="2016-07" db="EMBL/GenBank/DDBJ databases">
        <authorList>
            <person name="Florea S."/>
            <person name="Webb J.S."/>
            <person name="Jaromczyk J."/>
            <person name="Schardl C.L."/>
        </authorList>
    </citation>
    <scope>NUCLEOTIDE SEQUENCE [LARGE SCALE GENOMIC DNA]</scope>
    <source>
        <strain evidence="2">CC-VM-7</strain>
    </source>
</reference>
<dbReference type="InterPro" id="IPR011989">
    <property type="entry name" value="ARM-like"/>
</dbReference>
<dbReference type="RefSeq" id="WP_065396892.1">
    <property type="nucleotide sequence ID" value="NZ_CP033811.1"/>
</dbReference>
<dbReference type="Proteomes" id="UP000093432">
    <property type="component" value="Unassembled WGS sequence"/>
</dbReference>
<comment type="caution">
    <text evidence="1">The sequence shown here is derived from an EMBL/GenBank/DDBJ whole genome shotgun (WGS) entry which is preliminary data.</text>
</comment>
<dbReference type="SUPFAM" id="SSF48371">
    <property type="entry name" value="ARM repeat"/>
    <property type="match status" value="1"/>
</dbReference>
<evidence type="ECO:0000313" key="1">
    <source>
        <dbReference type="EMBL" id="OCA72878.1"/>
    </source>
</evidence>
<dbReference type="OrthoDB" id="2083221at2"/>
<dbReference type="STRING" id="651561.BBI00_00310"/>
<sequence length="172" mass="19316">MTIEELFKDKTTKAKEKTEIISQWILDTSLPADELIAFAEKSKDPVKGTCIEAMEYATKQNPNLADEAVFAFVTQTLTEKAPRIKWESAKVIGNTAPLFPDKLDDAITNLIANTEHEGTVVRWSAAFALGEILKLKTKYNTTLLPALENISEKEEKNSIKKIYLDAIRKTKK</sequence>
<dbReference type="Gene3D" id="1.25.10.10">
    <property type="entry name" value="Leucine-rich Repeat Variant"/>
    <property type="match status" value="1"/>
</dbReference>
<accession>A0A1B8ZMS8</accession>
<evidence type="ECO:0000313" key="2">
    <source>
        <dbReference type="Proteomes" id="UP000093432"/>
    </source>
</evidence>
<gene>
    <name evidence="1" type="ORF">BBI00_00310</name>
</gene>
<organism evidence="1 2">
    <name type="scientific">Chryseobacterium arthrosphaerae</name>
    <dbReference type="NCBI Taxonomy" id="651561"/>
    <lineage>
        <taxon>Bacteria</taxon>
        <taxon>Pseudomonadati</taxon>
        <taxon>Bacteroidota</taxon>
        <taxon>Flavobacteriia</taxon>
        <taxon>Flavobacteriales</taxon>
        <taxon>Weeksellaceae</taxon>
        <taxon>Chryseobacterium group</taxon>
        <taxon>Chryseobacterium</taxon>
    </lineage>
</organism>
<evidence type="ECO:0008006" key="3">
    <source>
        <dbReference type="Google" id="ProtNLM"/>
    </source>
</evidence>
<dbReference type="KEGG" id="carh:EGY05_03365"/>
<dbReference type="InterPro" id="IPR016024">
    <property type="entry name" value="ARM-type_fold"/>
</dbReference>
<name>A0A1B8ZMS8_9FLAO</name>
<dbReference type="AlphaFoldDB" id="A0A1B8ZMS8"/>
<protein>
    <recommendedName>
        <fullName evidence="3">HEAT repeat domain-containing protein</fullName>
    </recommendedName>
</protein>